<accession>A0A087V2G9</accession>
<proteinExistence type="predicted"/>
<evidence type="ECO:0000313" key="2">
    <source>
        <dbReference type="EMBL" id="KFO06811.1"/>
    </source>
</evidence>
<gene>
    <name evidence="2" type="ORF">N312_05976</name>
</gene>
<sequence>MTTEVGSETEVKKDSEQLGPDKAKDKPEEASETP</sequence>
<reference evidence="2 3" key="1">
    <citation type="submission" date="2014-04" db="EMBL/GenBank/DDBJ databases">
        <title>Genome evolution of avian class.</title>
        <authorList>
            <person name="Zhang G."/>
            <person name="Li C."/>
        </authorList>
    </citation>
    <scope>NUCLEOTIDE SEQUENCE [LARGE SCALE GENOMIC DNA]</scope>
    <source>
        <strain evidence="2">BGI_N312</strain>
    </source>
</reference>
<feature type="compositionally biased region" description="Basic and acidic residues" evidence="1">
    <location>
        <begin position="9"/>
        <end position="34"/>
    </location>
</feature>
<organism evidence="2 3">
    <name type="scientific">Balearica regulorum gibbericeps</name>
    <name type="common">East African grey crowned-crane</name>
    <dbReference type="NCBI Taxonomy" id="100784"/>
    <lineage>
        <taxon>Eukaryota</taxon>
        <taxon>Metazoa</taxon>
        <taxon>Chordata</taxon>
        <taxon>Craniata</taxon>
        <taxon>Vertebrata</taxon>
        <taxon>Euteleostomi</taxon>
        <taxon>Archelosauria</taxon>
        <taxon>Archosauria</taxon>
        <taxon>Dinosauria</taxon>
        <taxon>Saurischia</taxon>
        <taxon>Theropoda</taxon>
        <taxon>Coelurosauria</taxon>
        <taxon>Aves</taxon>
        <taxon>Neognathae</taxon>
        <taxon>Neoaves</taxon>
        <taxon>Gruiformes</taxon>
        <taxon>Gruidae</taxon>
        <taxon>Balearica</taxon>
    </lineage>
</organism>
<evidence type="ECO:0000256" key="1">
    <source>
        <dbReference type="SAM" id="MobiDB-lite"/>
    </source>
</evidence>
<feature type="non-terminal residue" evidence="2">
    <location>
        <position position="34"/>
    </location>
</feature>
<dbReference type="Proteomes" id="UP000053309">
    <property type="component" value="Unassembled WGS sequence"/>
</dbReference>
<dbReference type="AlphaFoldDB" id="A0A087V2G9"/>
<keyword evidence="3" id="KW-1185">Reference proteome</keyword>
<protein>
    <submittedName>
        <fullName evidence="2">Uncharacterized protein</fullName>
    </submittedName>
</protein>
<dbReference type="EMBL" id="KL477436">
    <property type="protein sequence ID" value="KFO06811.1"/>
    <property type="molecule type" value="Genomic_DNA"/>
</dbReference>
<name>A0A087V2G9_BALRE</name>
<evidence type="ECO:0000313" key="3">
    <source>
        <dbReference type="Proteomes" id="UP000053309"/>
    </source>
</evidence>
<feature type="region of interest" description="Disordered" evidence="1">
    <location>
        <begin position="1"/>
        <end position="34"/>
    </location>
</feature>